<evidence type="ECO:0000313" key="2">
    <source>
        <dbReference type="EMBL" id="WAR22065.1"/>
    </source>
</evidence>
<proteinExistence type="predicted"/>
<gene>
    <name evidence="2" type="ORF">MAR_016039</name>
</gene>
<keyword evidence="1" id="KW-1133">Transmembrane helix</keyword>
<protein>
    <submittedName>
        <fullName evidence="2">MOT14-like protein</fullName>
    </submittedName>
</protein>
<dbReference type="Gene3D" id="1.20.1250.20">
    <property type="entry name" value="MFS general substrate transporter like domains"/>
    <property type="match status" value="1"/>
</dbReference>
<dbReference type="InterPro" id="IPR011701">
    <property type="entry name" value="MFS"/>
</dbReference>
<feature type="transmembrane region" description="Helical" evidence="1">
    <location>
        <begin position="195"/>
        <end position="220"/>
    </location>
</feature>
<dbReference type="SUPFAM" id="SSF103473">
    <property type="entry name" value="MFS general substrate transporter"/>
    <property type="match status" value="1"/>
</dbReference>
<dbReference type="InterPro" id="IPR050327">
    <property type="entry name" value="Proton-linked_MCT"/>
</dbReference>
<dbReference type="Proteomes" id="UP001164746">
    <property type="component" value="Chromosome 12"/>
</dbReference>
<keyword evidence="3" id="KW-1185">Reference proteome</keyword>
<organism evidence="2 3">
    <name type="scientific">Mya arenaria</name>
    <name type="common">Soft-shell clam</name>
    <dbReference type="NCBI Taxonomy" id="6604"/>
    <lineage>
        <taxon>Eukaryota</taxon>
        <taxon>Metazoa</taxon>
        <taxon>Spiralia</taxon>
        <taxon>Lophotrochozoa</taxon>
        <taxon>Mollusca</taxon>
        <taxon>Bivalvia</taxon>
        <taxon>Autobranchia</taxon>
        <taxon>Heteroconchia</taxon>
        <taxon>Euheterodonta</taxon>
        <taxon>Imparidentia</taxon>
        <taxon>Neoheterodontei</taxon>
        <taxon>Myida</taxon>
        <taxon>Myoidea</taxon>
        <taxon>Myidae</taxon>
        <taxon>Mya</taxon>
    </lineage>
</organism>
<keyword evidence="1" id="KW-0472">Membrane</keyword>
<dbReference type="InterPro" id="IPR036259">
    <property type="entry name" value="MFS_trans_sf"/>
</dbReference>
<evidence type="ECO:0000313" key="3">
    <source>
        <dbReference type="Proteomes" id="UP001164746"/>
    </source>
</evidence>
<accession>A0ABY7FIZ5</accession>
<keyword evidence="1" id="KW-0812">Transmembrane</keyword>
<name>A0ABY7FIZ5_MYAAR</name>
<feature type="transmembrane region" description="Helical" evidence="1">
    <location>
        <begin position="170"/>
        <end position="189"/>
    </location>
</feature>
<dbReference type="PANTHER" id="PTHR11360:SF284">
    <property type="entry name" value="EG:103B4.3 PROTEIN-RELATED"/>
    <property type="match status" value="1"/>
</dbReference>
<dbReference type="PANTHER" id="PTHR11360">
    <property type="entry name" value="MONOCARBOXYLATE TRANSPORTER"/>
    <property type="match status" value="1"/>
</dbReference>
<feature type="transmembrane region" description="Helical" evidence="1">
    <location>
        <begin position="101"/>
        <end position="122"/>
    </location>
</feature>
<reference evidence="2" key="1">
    <citation type="submission" date="2022-11" db="EMBL/GenBank/DDBJ databases">
        <title>Centuries of genome instability and evolution in soft-shell clam transmissible cancer (bioRxiv).</title>
        <authorList>
            <person name="Hart S.F.M."/>
            <person name="Yonemitsu M.A."/>
            <person name="Giersch R.M."/>
            <person name="Beal B.F."/>
            <person name="Arriagada G."/>
            <person name="Davis B.W."/>
            <person name="Ostrander E.A."/>
            <person name="Goff S.P."/>
            <person name="Metzger M.J."/>
        </authorList>
    </citation>
    <scope>NUCLEOTIDE SEQUENCE</scope>
    <source>
        <strain evidence="2">MELC-2E11</strain>
        <tissue evidence="2">Siphon/mantle</tissue>
    </source>
</reference>
<dbReference type="Pfam" id="PF07690">
    <property type="entry name" value="MFS_1"/>
    <property type="match status" value="1"/>
</dbReference>
<feature type="transmembrane region" description="Helical" evidence="1">
    <location>
        <begin position="142"/>
        <end position="163"/>
    </location>
</feature>
<dbReference type="EMBL" id="CP111023">
    <property type="protein sequence ID" value="WAR22065.1"/>
    <property type="molecule type" value="Genomic_DNA"/>
</dbReference>
<sequence>MFFSKNQLFITMTTTDAAMNHTVTVTARNGIEISNHAMGHCFQIEEIALKQLNRTENRESKALLYEIQITELKDDLKNVTSNEDAVHLALEPEFSDLDTGLAWVVLVASFFSFALFGGSMYSVGIIHNALLDHFKASVGLTAWVGALHTGILSLGGLLSTAVVDRFSCRTAIVCSGLFYTGGYLATAFVPNIEVAVLTCGIIVGIGGALGYTAAMVVVGFNFKKRRNLALGILVDSGGTYDQSVIVAGVCNLIAAVCGAFSTRFAAEGTDGISIFVEKTHTSEEGRTSKEKF</sequence>
<evidence type="ECO:0000256" key="1">
    <source>
        <dbReference type="SAM" id="Phobius"/>
    </source>
</evidence>